<evidence type="ECO:0000256" key="1">
    <source>
        <dbReference type="SAM" id="Phobius"/>
    </source>
</evidence>
<feature type="transmembrane region" description="Helical" evidence="1">
    <location>
        <begin position="65"/>
        <end position="87"/>
    </location>
</feature>
<accession>A0A8X6VA06</accession>
<dbReference type="EMBL" id="BMAU01021202">
    <property type="protein sequence ID" value="GFX98489.1"/>
    <property type="molecule type" value="Genomic_DNA"/>
</dbReference>
<evidence type="ECO:0000313" key="3">
    <source>
        <dbReference type="Proteomes" id="UP000887159"/>
    </source>
</evidence>
<organism evidence="2 3">
    <name type="scientific">Trichonephila clavipes</name>
    <name type="common">Golden silk orbweaver</name>
    <name type="synonym">Nephila clavipes</name>
    <dbReference type="NCBI Taxonomy" id="2585209"/>
    <lineage>
        <taxon>Eukaryota</taxon>
        <taxon>Metazoa</taxon>
        <taxon>Ecdysozoa</taxon>
        <taxon>Arthropoda</taxon>
        <taxon>Chelicerata</taxon>
        <taxon>Arachnida</taxon>
        <taxon>Araneae</taxon>
        <taxon>Araneomorphae</taxon>
        <taxon>Entelegynae</taxon>
        <taxon>Araneoidea</taxon>
        <taxon>Nephilidae</taxon>
        <taxon>Trichonephila</taxon>
    </lineage>
</organism>
<name>A0A8X6VA06_TRICX</name>
<dbReference type="AlphaFoldDB" id="A0A8X6VA06"/>
<keyword evidence="1" id="KW-0472">Membrane</keyword>
<keyword evidence="1" id="KW-0812">Transmembrane</keyword>
<keyword evidence="1" id="KW-1133">Transmembrane helix</keyword>
<dbReference type="Proteomes" id="UP000887159">
    <property type="component" value="Unassembled WGS sequence"/>
</dbReference>
<gene>
    <name evidence="2" type="ORF">TNCV_4002581</name>
</gene>
<reference evidence="2" key="1">
    <citation type="submission" date="2020-08" db="EMBL/GenBank/DDBJ databases">
        <title>Multicomponent nature underlies the extraordinary mechanical properties of spider dragline silk.</title>
        <authorList>
            <person name="Kono N."/>
            <person name="Nakamura H."/>
            <person name="Mori M."/>
            <person name="Yoshida Y."/>
            <person name="Ohtoshi R."/>
            <person name="Malay A.D."/>
            <person name="Moran D.A.P."/>
            <person name="Tomita M."/>
            <person name="Numata K."/>
            <person name="Arakawa K."/>
        </authorList>
    </citation>
    <scope>NUCLEOTIDE SEQUENCE</scope>
</reference>
<comment type="caution">
    <text evidence="2">The sequence shown here is derived from an EMBL/GenBank/DDBJ whole genome shotgun (WGS) entry which is preliminary data.</text>
</comment>
<evidence type="ECO:0000313" key="2">
    <source>
        <dbReference type="EMBL" id="GFX98489.1"/>
    </source>
</evidence>
<keyword evidence="3" id="KW-1185">Reference proteome</keyword>
<protein>
    <submittedName>
        <fullName evidence="2">Uncharacterized protein</fullName>
    </submittedName>
</protein>
<proteinExistence type="predicted"/>
<sequence>MTAAWLCLNCYPDQTRNQFLLEAGPDHKQYEENRSGTALIGTLSRRDETILVRPRSEYTRVRRHVVKFILLAQSAMPLLLMPTFWLVSVAIRASCSQIQL</sequence>